<evidence type="ECO:0000256" key="1">
    <source>
        <dbReference type="SAM" id="Phobius"/>
    </source>
</evidence>
<reference evidence="2 3" key="1">
    <citation type="journal article" date="2016" name="Nat. Commun.">
        <title>Thousands of microbial genomes shed light on interconnected biogeochemical processes in an aquifer system.</title>
        <authorList>
            <person name="Anantharaman K."/>
            <person name="Brown C.T."/>
            <person name="Hug L.A."/>
            <person name="Sharon I."/>
            <person name="Castelle C.J."/>
            <person name="Probst A.J."/>
            <person name="Thomas B.C."/>
            <person name="Singh A."/>
            <person name="Wilkins M.J."/>
            <person name="Karaoz U."/>
            <person name="Brodie E.L."/>
            <person name="Williams K.H."/>
            <person name="Hubbard S.S."/>
            <person name="Banfield J.F."/>
        </authorList>
    </citation>
    <scope>NUCLEOTIDE SEQUENCE [LARGE SCALE GENOMIC DNA]</scope>
</reference>
<organism evidence="2 3">
    <name type="scientific">Candidatus Zambryskibacteria bacterium RIFCSPLOWO2_12_FULL_39_23</name>
    <dbReference type="NCBI Taxonomy" id="1802776"/>
    <lineage>
        <taxon>Bacteria</taxon>
        <taxon>Candidatus Zambryskiibacteriota</taxon>
    </lineage>
</organism>
<proteinExistence type="predicted"/>
<sequence>MIFGGSMTDLKPELKLVGVGWLTFHRVRRVVRDFTFFVISLYCGFWWLQNADWHHPVGIQKHLIARFVHFLKDVVWPYLATPMDWILSITFVVIPFLILIGVLGSFIDLLWSLFSFRASRKYRKAF</sequence>
<feature type="transmembrane region" description="Helical" evidence="1">
    <location>
        <begin position="85"/>
        <end position="114"/>
    </location>
</feature>
<keyword evidence="1" id="KW-0472">Membrane</keyword>
<comment type="caution">
    <text evidence="2">The sequence shown here is derived from an EMBL/GenBank/DDBJ whole genome shotgun (WGS) entry which is preliminary data.</text>
</comment>
<dbReference type="Proteomes" id="UP000176558">
    <property type="component" value="Unassembled WGS sequence"/>
</dbReference>
<evidence type="ECO:0000313" key="3">
    <source>
        <dbReference type="Proteomes" id="UP000176558"/>
    </source>
</evidence>
<gene>
    <name evidence="2" type="ORF">A3G99_00845</name>
</gene>
<name>A0A1G2URZ1_9BACT</name>
<dbReference type="EMBL" id="MHWT01000021">
    <property type="protein sequence ID" value="OHB12167.1"/>
    <property type="molecule type" value="Genomic_DNA"/>
</dbReference>
<accession>A0A1G2URZ1</accession>
<dbReference type="AlphaFoldDB" id="A0A1G2URZ1"/>
<evidence type="ECO:0000313" key="2">
    <source>
        <dbReference type="EMBL" id="OHB12167.1"/>
    </source>
</evidence>
<keyword evidence="1" id="KW-1133">Transmembrane helix</keyword>
<protein>
    <submittedName>
        <fullName evidence="2">Uncharacterized protein</fullName>
    </submittedName>
</protein>
<keyword evidence="1" id="KW-0812">Transmembrane</keyword>
<feature type="transmembrane region" description="Helical" evidence="1">
    <location>
        <begin position="30"/>
        <end position="48"/>
    </location>
</feature>